<dbReference type="RefSeq" id="WP_034960363.1">
    <property type="nucleotide sequence ID" value="NZ_JMIW01000004.1"/>
</dbReference>
<proteinExistence type="predicted"/>
<sequence>MDKYLLGAALAVPLLIVSGQSGSGAGPECTYTKPGLVFAKACIDDGCREKVRSLLPACKRQMAGKLSKTVRYEGGTKQAPYLSLAVMDDLASCMSRASFGSFSTSSLDLSDFSEVSKDVRGETMHKVGGGDTGSGLYMLPIVGETTMLYGPA</sequence>
<dbReference type="EMBL" id="JMIW01000004">
    <property type="protein sequence ID" value="KEO89794.1"/>
    <property type="molecule type" value="Genomic_DNA"/>
</dbReference>
<name>A0A074M8P4_ERYLO</name>
<evidence type="ECO:0000313" key="1">
    <source>
        <dbReference type="EMBL" id="KEO89794.1"/>
    </source>
</evidence>
<comment type="caution">
    <text evidence="1">The sequence shown here is derived from an EMBL/GenBank/DDBJ whole genome shotgun (WGS) entry which is preliminary data.</text>
</comment>
<accession>A0A074M8P4</accession>
<dbReference type="AlphaFoldDB" id="A0A074M8P4"/>
<organism evidence="1 2">
    <name type="scientific">Erythrobacter longus</name>
    <dbReference type="NCBI Taxonomy" id="1044"/>
    <lineage>
        <taxon>Bacteria</taxon>
        <taxon>Pseudomonadati</taxon>
        <taxon>Pseudomonadota</taxon>
        <taxon>Alphaproteobacteria</taxon>
        <taxon>Sphingomonadales</taxon>
        <taxon>Erythrobacteraceae</taxon>
        <taxon>Erythrobacter/Porphyrobacter group</taxon>
        <taxon>Erythrobacter</taxon>
    </lineage>
</organism>
<reference evidence="1 2" key="1">
    <citation type="submission" date="2014-04" db="EMBL/GenBank/DDBJ databases">
        <title>A comprehensive comparison of genomes of Erythrobacter spp. strains.</title>
        <authorList>
            <person name="Zheng Q."/>
        </authorList>
    </citation>
    <scope>NUCLEOTIDE SEQUENCE [LARGE SCALE GENOMIC DNA]</scope>
    <source>
        <strain evidence="1 2">DSM 6997</strain>
    </source>
</reference>
<protein>
    <submittedName>
        <fullName evidence="1">Uncharacterized protein</fullName>
    </submittedName>
</protein>
<evidence type="ECO:0000313" key="2">
    <source>
        <dbReference type="Proteomes" id="UP000027647"/>
    </source>
</evidence>
<dbReference type="Proteomes" id="UP000027647">
    <property type="component" value="Unassembled WGS sequence"/>
</dbReference>
<keyword evidence="2" id="KW-1185">Reference proteome</keyword>
<gene>
    <name evidence="1" type="ORF">EH31_11620</name>
</gene>